<organism evidence="1">
    <name type="scientific">Salvia splendens</name>
    <name type="common">Scarlet sage</name>
    <dbReference type="NCBI Taxonomy" id="180675"/>
    <lineage>
        <taxon>Eukaryota</taxon>
        <taxon>Viridiplantae</taxon>
        <taxon>Streptophyta</taxon>
        <taxon>Embryophyta</taxon>
        <taxon>Tracheophyta</taxon>
        <taxon>Spermatophyta</taxon>
        <taxon>Magnoliopsida</taxon>
        <taxon>eudicotyledons</taxon>
        <taxon>Gunneridae</taxon>
        <taxon>Pentapetalae</taxon>
        <taxon>asterids</taxon>
        <taxon>lamiids</taxon>
        <taxon>Lamiales</taxon>
        <taxon>Lamiaceae</taxon>
        <taxon>Nepetoideae</taxon>
        <taxon>Mentheae</taxon>
        <taxon>Salviinae</taxon>
        <taxon>Salvia</taxon>
        <taxon>Salvia subgen. Calosphace</taxon>
        <taxon>core Calosphace</taxon>
    </lineage>
</organism>
<dbReference type="Proteomes" id="UP000298416">
    <property type="component" value="Unassembled WGS sequence"/>
</dbReference>
<proteinExistence type="predicted"/>
<comment type="caution">
    <text evidence="1">The sequence shown here is derived from an EMBL/GenBank/DDBJ whole genome shotgun (WGS) entry which is preliminary data.</text>
</comment>
<keyword evidence="2" id="KW-1185">Reference proteome</keyword>
<sequence length="68" mass="7746">MGSHGEDMMEEEDDYVEYVPVAKRRALEAHKILQRRGTSSAVDEEMEKQNLVEAKPSLLVKASQLKKD</sequence>
<accession>A0A8X8VWZ2</accession>
<protein>
    <submittedName>
        <fullName evidence="1">Uncharacterized protein</fullName>
    </submittedName>
</protein>
<dbReference type="EMBL" id="PNBA02000374">
    <property type="protein sequence ID" value="KAG6383840.1"/>
    <property type="molecule type" value="Genomic_DNA"/>
</dbReference>
<reference evidence="1" key="1">
    <citation type="submission" date="2018-01" db="EMBL/GenBank/DDBJ databases">
        <authorList>
            <person name="Mao J.F."/>
        </authorList>
    </citation>
    <scope>NUCLEOTIDE SEQUENCE</scope>
    <source>
        <strain evidence="1">Huo1</strain>
        <tissue evidence="1">Leaf</tissue>
    </source>
</reference>
<name>A0A8X8VWZ2_SALSN</name>
<evidence type="ECO:0000313" key="1">
    <source>
        <dbReference type="EMBL" id="KAG6383840.1"/>
    </source>
</evidence>
<reference evidence="1" key="2">
    <citation type="submission" date="2020-08" db="EMBL/GenBank/DDBJ databases">
        <title>Plant Genome Project.</title>
        <authorList>
            <person name="Zhang R.-G."/>
        </authorList>
    </citation>
    <scope>NUCLEOTIDE SEQUENCE</scope>
    <source>
        <strain evidence="1">Huo1</strain>
        <tissue evidence="1">Leaf</tissue>
    </source>
</reference>
<evidence type="ECO:0000313" key="2">
    <source>
        <dbReference type="Proteomes" id="UP000298416"/>
    </source>
</evidence>
<dbReference type="AlphaFoldDB" id="A0A8X8VWZ2"/>
<gene>
    <name evidence="1" type="ORF">SASPL_156392</name>
</gene>